<dbReference type="InterPro" id="IPR007219">
    <property type="entry name" value="XnlR_reg_dom"/>
</dbReference>
<evidence type="ECO:0000256" key="6">
    <source>
        <dbReference type="SAM" id="MobiDB-lite"/>
    </source>
</evidence>
<dbReference type="Pfam" id="PF00172">
    <property type="entry name" value="Zn_clus"/>
    <property type="match status" value="1"/>
</dbReference>
<dbReference type="GO" id="GO:0008270">
    <property type="term" value="F:zinc ion binding"/>
    <property type="evidence" value="ECO:0007669"/>
    <property type="project" value="InterPro"/>
</dbReference>
<dbReference type="InterPro" id="IPR001138">
    <property type="entry name" value="Zn2Cys6_DnaBD"/>
</dbReference>
<dbReference type="Proteomes" id="UP001175261">
    <property type="component" value="Unassembled WGS sequence"/>
</dbReference>
<evidence type="ECO:0000313" key="9">
    <source>
        <dbReference type="Proteomes" id="UP001175261"/>
    </source>
</evidence>
<dbReference type="Gene3D" id="4.10.240.10">
    <property type="entry name" value="Zn(2)-C6 fungal-type DNA-binding domain"/>
    <property type="match status" value="1"/>
</dbReference>
<protein>
    <recommendedName>
        <fullName evidence="7">Zn(2)-C6 fungal-type domain-containing protein</fullName>
    </recommendedName>
</protein>
<dbReference type="PROSITE" id="PS50048">
    <property type="entry name" value="ZN2_CY6_FUNGAL_2"/>
    <property type="match status" value="1"/>
</dbReference>
<evidence type="ECO:0000256" key="3">
    <source>
        <dbReference type="ARBA" id="ARBA00023015"/>
    </source>
</evidence>
<dbReference type="SMART" id="SM00906">
    <property type="entry name" value="Fungal_trans"/>
    <property type="match status" value="1"/>
</dbReference>
<dbReference type="CDD" id="cd12148">
    <property type="entry name" value="fungal_TF_MHR"/>
    <property type="match status" value="1"/>
</dbReference>
<dbReference type="PANTHER" id="PTHR47338:SF19">
    <property type="entry name" value="ZN(II)2CYS6 TRANSCRIPTION FACTOR (EUROFUNG)"/>
    <property type="match status" value="1"/>
</dbReference>
<dbReference type="GO" id="GO:0006351">
    <property type="term" value="P:DNA-templated transcription"/>
    <property type="evidence" value="ECO:0007669"/>
    <property type="project" value="InterPro"/>
</dbReference>
<keyword evidence="9" id="KW-1185">Reference proteome</keyword>
<dbReference type="SUPFAM" id="SSF57701">
    <property type="entry name" value="Zn2/Cys6 DNA-binding domain"/>
    <property type="match status" value="1"/>
</dbReference>
<reference evidence="8" key="1">
    <citation type="submission" date="2022-10" db="EMBL/GenBank/DDBJ databases">
        <title>Determination and structural analysis of whole genome sequence of Sarocladium strictum F4-1.</title>
        <authorList>
            <person name="Hu L."/>
            <person name="Jiang Y."/>
        </authorList>
    </citation>
    <scope>NUCLEOTIDE SEQUENCE</scope>
    <source>
        <strain evidence="8">F4-1</strain>
    </source>
</reference>
<accession>A0AA39L697</accession>
<evidence type="ECO:0000256" key="4">
    <source>
        <dbReference type="ARBA" id="ARBA00023163"/>
    </source>
</evidence>
<dbReference type="Pfam" id="PF04082">
    <property type="entry name" value="Fungal_trans"/>
    <property type="match status" value="1"/>
</dbReference>
<dbReference type="InterPro" id="IPR050815">
    <property type="entry name" value="TF_fung"/>
</dbReference>
<feature type="compositionally biased region" description="Polar residues" evidence="6">
    <location>
        <begin position="55"/>
        <end position="67"/>
    </location>
</feature>
<keyword evidence="5" id="KW-0539">Nucleus</keyword>
<dbReference type="PANTHER" id="PTHR47338">
    <property type="entry name" value="ZN(II)2CYS6 TRANSCRIPTION FACTOR (EUROFUNG)-RELATED"/>
    <property type="match status" value="1"/>
</dbReference>
<gene>
    <name evidence="8" type="ORF">NLU13_7905</name>
</gene>
<dbReference type="CDD" id="cd00067">
    <property type="entry name" value="GAL4"/>
    <property type="match status" value="1"/>
</dbReference>
<dbReference type="GO" id="GO:0000981">
    <property type="term" value="F:DNA-binding transcription factor activity, RNA polymerase II-specific"/>
    <property type="evidence" value="ECO:0007669"/>
    <property type="project" value="InterPro"/>
</dbReference>
<dbReference type="EMBL" id="JAPDFR010000007">
    <property type="protein sequence ID" value="KAK0385429.1"/>
    <property type="molecule type" value="Genomic_DNA"/>
</dbReference>
<feature type="region of interest" description="Disordered" evidence="6">
    <location>
        <begin position="47"/>
        <end position="67"/>
    </location>
</feature>
<evidence type="ECO:0000256" key="2">
    <source>
        <dbReference type="ARBA" id="ARBA00022723"/>
    </source>
</evidence>
<keyword evidence="3" id="KW-0805">Transcription regulation</keyword>
<evidence type="ECO:0000256" key="5">
    <source>
        <dbReference type="ARBA" id="ARBA00023242"/>
    </source>
</evidence>
<keyword evidence="4" id="KW-0804">Transcription</keyword>
<comment type="caution">
    <text evidence="8">The sequence shown here is derived from an EMBL/GenBank/DDBJ whole genome shotgun (WGS) entry which is preliminary data.</text>
</comment>
<keyword evidence="2" id="KW-0479">Metal-binding</keyword>
<organism evidence="8 9">
    <name type="scientific">Sarocladium strictum</name>
    <name type="common">Black bundle disease fungus</name>
    <name type="synonym">Acremonium strictum</name>
    <dbReference type="NCBI Taxonomy" id="5046"/>
    <lineage>
        <taxon>Eukaryota</taxon>
        <taxon>Fungi</taxon>
        <taxon>Dikarya</taxon>
        <taxon>Ascomycota</taxon>
        <taxon>Pezizomycotina</taxon>
        <taxon>Sordariomycetes</taxon>
        <taxon>Hypocreomycetidae</taxon>
        <taxon>Hypocreales</taxon>
        <taxon>Sarocladiaceae</taxon>
        <taxon>Sarocladium</taxon>
    </lineage>
</organism>
<feature type="domain" description="Zn(2)-C6 fungal-type" evidence="7">
    <location>
        <begin position="6"/>
        <end position="38"/>
    </location>
</feature>
<proteinExistence type="predicted"/>
<evidence type="ECO:0000313" key="8">
    <source>
        <dbReference type="EMBL" id="KAK0385429.1"/>
    </source>
</evidence>
<evidence type="ECO:0000259" key="7">
    <source>
        <dbReference type="PROSITE" id="PS50048"/>
    </source>
</evidence>
<comment type="subcellular location">
    <subcellularLocation>
        <location evidence="1">Nucleus</location>
    </subcellularLocation>
</comment>
<dbReference type="GO" id="GO:0005634">
    <property type="term" value="C:nucleus"/>
    <property type="evidence" value="ECO:0007669"/>
    <property type="project" value="UniProtKB-SubCell"/>
</dbReference>
<dbReference type="SMART" id="SM00066">
    <property type="entry name" value="GAL4"/>
    <property type="match status" value="1"/>
</dbReference>
<dbReference type="GO" id="GO:0003677">
    <property type="term" value="F:DNA binding"/>
    <property type="evidence" value="ECO:0007669"/>
    <property type="project" value="InterPro"/>
</dbReference>
<dbReference type="PROSITE" id="PS00463">
    <property type="entry name" value="ZN2_CY6_FUNGAL_1"/>
    <property type="match status" value="1"/>
</dbReference>
<evidence type="ECO:0000256" key="1">
    <source>
        <dbReference type="ARBA" id="ARBA00004123"/>
    </source>
</evidence>
<dbReference type="InterPro" id="IPR036864">
    <property type="entry name" value="Zn2-C6_fun-type_DNA-bd_sf"/>
</dbReference>
<name>A0AA39L697_SARSR</name>
<dbReference type="AlphaFoldDB" id="A0AA39L697"/>
<sequence length="649" mass="73028">MRSSISCDACRRSKVKCVHTGTPPCRRCLKSGFSGCELTRPKAALSRARDARRSTYSTGTEATSSPPLRQIRPQVLPSGGNFDNAATEEHLSSLTNGTILKSLNVFNNKFPELSILHLPTLMAAWQDNPSIETKVLVAAVLAVTKAQLCALNLFWANDLLPKEAYASFARSALSTLILEPPNIQVAQALLIFTLYEWGTREFHRAWIYCGIAVRIVQALHSMRVAPCMPERSWKADNNPIAAAIETRTYWACSIMDNMIHSGTYNPPMLPLSEMERLNIPRPVSAVEFAFGSDGSGPSSLCDSREPRNVDGPHDITQSFETLVHGFDIWRQVTTFMFNDGRRAPGMCAPENCPWMPTSPWSACRDRLETWRRNQHRNMHYPATSVAVHMTLCYGETFTCLNLLYYLCTLMLHREYFPWLPNKDSVPQAPVDPPHLEAEAPPNWWENSAAELFGAAENISLLLNEASECGVHLMTPFAGFCAFSAGFCNIYVSRFPKMNLGRSPKAQELSEICMKYLQDFRQVWSIADSWMKTSQYMCLLYERLAANSSRYRGRTRYDYDILHHSVHEFRGVDRSDQQDREMNEVEASIDLLPSIGVNDDAPSTDMLLSQLMTEISGNEQGVWAHWWPGTGEMETSATDLSMDNAGLNRM</sequence>